<dbReference type="InterPro" id="IPR045854">
    <property type="entry name" value="NO2/SO3_Rdtase_4Fe4S_sf"/>
</dbReference>
<dbReference type="GO" id="GO:0046872">
    <property type="term" value="F:metal ion binding"/>
    <property type="evidence" value="ECO:0007669"/>
    <property type="project" value="UniProtKB-KW"/>
</dbReference>
<dbReference type="Gene3D" id="3.90.480.10">
    <property type="entry name" value="Sulfite Reductase Hemoprotein,Domain 2"/>
    <property type="match status" value="1"/>
</dbReference>
<dbReference type="PROSITE" id="PS00365">
    <property type="entry name" value="NIR_SIR"/>
    <property type="match status" value="1"/>
</dbReference>
<dbReference type="Gene3D" id="3.30.413.10">
    <property type="entry name" value="Sulfite Reductase Hemoprotein, domain 1"/>
    <property type="match status" value="1"/>
</dbReference>
<feature type="domain" description="Nitrite/sulphite reductase 4Fe-4S" evidence="7">
    <location>
        <begin position="90"/>
        <end position="218"/>
    </location>
</feature>
<evidence type="ECO:0000256" key="1">
    <source>
        <dbReference type="ARBA" id="ARBA00022485"/>
    </source>
</evidence>
<evidence type="ECO:0000259" key="8">
    <source>
        <dbReference type="Pfam" id="PF03460"/>
    </source>
</evidence>
<dbReference type="GO" id="GO:0016491">
    <property type="term" value="F:oxidoreductase activity"/>
    <property type="evidence" value="ECO:0007669"/>
    <property type="project" value="UniProtKB-KW"/>
</dbReference>
<gene>
    <name evidence="9" type="ORF">SAMN02745124_02082</name>
</gene>
<dbReference type="Pfam" id="PF03460">
    <property type="entry name" value="NIR_SIR_ferr"/>
    <property type="match status" value="1"/>
</dbReference>
<reference evidence="9 10" key="1">
    <citation type="submission" date="2016-11" db="EMBL/GenBank/DDBJ databases">
        <authorList>
            <person name="Jaros S."/>
            <person name="Januszkiewicz K."/>
            <person name="Wedrychowicz H."/>
        </authorList>
    </citation>
    <scope>NUCLEOTIDE SEQUENCE [LARGE SCALE GENOMIC DNA]</scope>
    <source>
        <strain evidence="9 10">DSM 9705</strain>
    </source>
</reference>
<dbReference type="Proteomes" id="UP000184139">
    <property type="component" value="Unassembled WGS sequence"/>
</dbReference>
<feature type="domain" description="Nitrite/Sulfite reductase ferredoxin-like" evidence="8">
    <location>
        <begin position="13"/>
        <end position="75"/>
    </location>
</feature>
<evidence type="ECO:0000313" key="9">
    <source>
        <dbReference type="EMBL" id="SHH82739.1"/>
    </source>
</evidence>
<dbReference type="PANTHER" id="PTHR43809">
    <property type="entry name" value="NITRITE REDUCTASE (NADH) LARGE SUBUNIT"/>
    <property type="match status" value="1"/>
</dbReference>
<dbReference type="STRING" id="1121409.SAMN02745124_02082"/>
<organism evidence="9 10">
    <name type="scientific">Desulfofustis glycolicus DSM 9705</name>
    <dbReference type="NCBI Taxonomy" id="1121409"/>
    <lineage>
        <taxon>Bacteria</taxon>
        <taxon>Pseudomonadati</taxon>
        <taxon>Thermodesulfobacteriota</taxon>
        <taxon>Desulfobulbia</taxon>
        <taxon>Desulfobulbales</taxon>
        <taxon>Desulfocapsaceae</taxon>
        <taxon>Desulfofustis</taxon>
    </lineage>
</organism>
<dbReference type="RefSeq" id="WP_073375818.1">
    <property type="nucleotide sequence ID" value="NZ_FQXS01000011.1"/>
</dbReference>
<dbReference type="InterPro" id="IPR036136">
    <property type="entry name" value="Nit/Sulf_reduc_fer-like_dom_sf"/>
</dbReference>
<keyword evidence="3" id="KW-0479">Metal-binding</keyword>
<dbReference type="AlphaFoldDB" id="A0A1M5W574"/>
<dbReference type="Pfam" id="PF01077">
    <property type="entry name" value="NIR_SIR"/>
    <property type="match status" value="1"/>
</dbReference>
<dbReference type="InterPro" id="IPR017220">
    <property type="entry name" value="Sulphite_reductase_assimil"/>
</dbReference>
<dbReference type="GO" id="GO:0051539">
    <property type="term" value="F:4 iron, 4 sulfur cluster binding"/>
    <property type="evidence" value="ECO:0007669"/>
    <property type="project" value="UniProtKB-KW"/>
</dbReference>
<protein>
    <submittedName>
        <fullName evidence="9">Nitrite/Sulfite reductase ferredoxin-like half domain-containing protein</fullName>
    </submittedName>
</protein>
<evidence type="ECO:0000256" key="3">
    <source>
        <dbReference type="ARBA" id="ARBA00022723"/>
    </source>
</evidence>
<evidence type="ECO:0000313" key="10">
    <source>
        <dbReference type="Proteomes" id="UP000184139"/>
    </source>
</evidence>
<keyword evidence="2" id="KW-0349">Heme</keyword>
<dbReference type="SUPFAM" id="SSF56014">
    <property type="entry name" value="Nitrite and sulphite reductase 4Fe-4S domain-like"/>
    <property type="match status" value="1"/>
</dbReference>
<keyword evidence="6" id="KW-0411">Iron-sulfur</keyword>
<dbReference type="InterPro" id="IPR052034">
    <property type="entry name" value="NasD-like"/>
</dbReference>
<sequence length="221" mass="24001">MTTPVTPPGAILQRDRQSYAIVPRLPGGLLDLNTLKRLAQVVETYQIPIVKITSGQRIALVGMKADQLDAIWRDLGLDAGKATELCLHYVQVCPGNTVCSFGLQDSLGFGIMLEEHFSGRDFPAKVKIGVSGCPFTCAESVVRDVGVIGKKKGWTVSFGGSSTRTPRAGDILGEGLSDDQARDLIDRCLRFYAENANKKERTARFVTRVGIDSIRQAVCTD</sequence>
<dbReference type="EMBL" id="FQXS01000011">
    <property type="protein sequence ID" value="SHH82739.1"/>
    <property type="molecule type" value="Genomic_DNA"/>
</dbReference>
<keyword evidence="10" id="KW-1185">Reference proteome</keyword>
<name>A0A1M5W574_9BACT</name>
<keyword evidence="5" id="KW-0408">Iron</keyword>
<evidence type="ECO:0000256" key="4">
    <source>
        <dbReference type="ARBA" id="ARBA00023002"/>
    </source>
</evidence>
<keyword evidence="1" id="KW-0004">4Fe-4S</keyword>
<keyword evidence="4" id="KW-0560">Oxidoreductase</keyword>
<evidence type="ECO:0000259" key="7">
    <source>
        <dbReference type="Pfam" id="PF01077"/>
    </source>
</evidence>
<dbReference type="InterPro" id="IPR005117">
    <property type="entry name" value="NiRdtase/SiRdtase_haem-b_fer"/>
</dbReference>
<accession>A0A1M5W574</accession>
<dbReference type="InterPro" id="IPR006066">
    <property type="entry name" value="NO2/SO3_Rdtase_FeS/sirohaem_BS"/>
</dbReference>
<dbReference type="InterPro" id="IPR006067">
    <property type="entry name" value="NO2/SO3_Rdtase_4Fe4S_dom"/>
</dbReference>
<evidence type="ECO:0000256" key="6">
    <source>
        <dbReference type="ARBA" id="ARBA00023014"/>
    </source>
</evidence>
<dbReference type="GO" id="GO:0020037">
    <property type="term" value="F:heme binding"/>
    <property type="evidence" value="ECO:0007669"/>
    <property type="project" value="InterPro"/>
</dbReference>
<proteinExistence type="predicted"/>
<evidence type="ECO:0000256" key="5">
    <source>
        <dbReference type="ARBA" id="ARBA00023004"/>
    </source>
</evidence>
<evidence type="ECO:0000256" key="2">
    <source>
        <dbReference type="ARBA" id="ARBA00022617"/>
    </source>
</evidence>
<dbReference type="PANTHER" id="PTHR43809:SF1">
    <property type="entry name" value="NITRITE REDUCTASE (NADH) LARGE SUBUNIT"/>
    <property type="match status" value="1"/>
</dbReference>
<dbReference type="OrthoDB" id="9768666at2"/>
<dbReference type="SUPFAM" id="SSF55124">
    <property type="entry name" value="Nitrite/Sulfite reductase N-terminal domain-like"/>
    <property type="match status" value="1"/>
</dbReference>
<dbReference type="PRINTS" id="PR00397">
    <property type="entry name" value="SIROHAEM"/>
</dbReference>
<dbReference type="PIRSF" id="PIRSF037487">
    <property type="entry name" value="Sulfite_red_assimil"/>
    <property type="match status" value="1"/>
</dbReference>